<evidence type="ECO:0000313" key="1">
    <source>
        <dbReference type="EMBL" id="CAK7211968.1"/>
    </source>
</evidence>
<organism evidence="1 2">
    <name type="scientific">Sporothrix curviconia</name>
    <dbReference type="NCBI Taxonomy" id="1260050"/>
    <lineage>
        <taxon>Eukaryota</taxon>
        <taxon>Fungi</taxon>
        <taxon>Dikarya</taxon>
        <taxon>Ascomycota</taxon>
        <taxon>Pezizomycotina</taxon>
        <taxon>Sordariomycetes</taxon>
        <taxon>Sordariomycetidae</taxon>
        <taxon>Ophiostomatales</taxon>
        <taxon>Ophiostomataceae</taxon>
        <taxon>Sporothrix</taxon>
    </lineage>
</organism>
<evidence type="ECO:0000313" key="2">
    <source>
        <dbReference type="Proteomes" id="UP001642405"/>
    </source>
</evidence>
<dbReference type="Proteomes" id="UP001642405">
    <property type="component" value="Unassembled WGS sequence"/>
</dbReference>
<gene>
    <name evidence="1" type="ORF">SCUCBS95973_001303</name>
</gene>
<comment type="caution">
    <text evidence="1">The sequence shown here is derived from an EMBL/GenBank/DDBJ whole genome shotgun (WGS) entry which is preliminary data.</text>
</comment>
<keyword evidence="2" id="KW-1185">Reference proteome</keyword>
<name>A0ABP0AXF1_9PEZI</name>
<reference evidence="1 2" key="1">
    <citation type="submission" date="2024-01" db="EMBL/GenBank/DDBJ databases">
        <authorList>
            <person name="Allen C."/>
            <person name="Tagirdzhanova G."/>
        </authorList>
    </citation>
    <scope>NUCLEOTIDE SEQUENCE [LARGE SCALE GENOMIC DNA]</scope>
</reference>
<protein>
    <submittedName>
        <fullName evidence="1">Uncharacterized protein</fullName>
    </submittedName>
</protein>
<sequence length="290" mass="31276">MYQLVDTATVTDKGKDKEKVDLNIVPKSMIMWMDSVLQHPLSFAKAQLELHRGTVLNHMVPLSGMPNVQVASNSGYIAVDHAVGLKNALQQPLVLGIARSSAYWSPADLIANAVQSTATAPAKAITKDMVLPLRQLGSACLRLNCRYGYIHTDNALVACCFSVAANGMGNGFNGGASSASPKLKVQIMPVPWSTEEGSGQHTLTTEMALWWLCMLSLSGHPREVVPEDQVMPIDTWASTSLNDGLSFLRRHYYSGAFERGTAPPSFGFGSAFASGPSSGFGFDNRQQQQQ</sequence>
<proteinExistence type="predicted"/>
<accession>A0ABP0AXF1</accession>
<dbReference type="EMBL" id="CAWUHB010000004">
    <property type="protein sequence ID" value="CAK7211968.1"/>
    <property type="molecule type" value="Genomic_DNA"/>
</dbReference>